<keyword evidence="6" id="KW-0411">Iron-sulfur</keyword>
<evidence type="ECO:0000256" key="4">
    <source>
        <dbReference type="ARBA" id="ARBA00022723"/>
    </source>
</evidence>
<dbReference type="PANTHER" id="PTHR10134">
    <property type="entry name" value="CYTOCHROME B-C1 COMPLEX SUBUNIT RIESKE, MITOCHONDRIAL"/>
    <property type="match status" value="1"/>
</dbReference>
<evidence type="ECO:0000256" key="10">
    <source>
        <dbReference type="SAM" id="MobiDB-lite"/>
    </source>
</evidence>
<accession>A0A4V2MAX4</accession>
<sequence>MSDDDRTANLARAIDTLRDRRAVLRGAAVAGLAGVSVPLLAACSSGDDAGSTPSSSAPASDPTSAPSSSAPSSSAPSSSAPSSSAPSSSANVLGPVSDVPVGGGKVFTDAKVVVTQPAAGQFKAFTAVCTHMGCIVSKVENKTIDCPCHGSKFNITDGSVAGGPAPSPLAAVQVAVEGSNIVQSA</sequence>
<evidence type="ECO:0000256" key="3">
    <source>
        <dbReference type="ARBA" id="ARBA00022714"/>
    </source>
</evidence>
<keyword evidence="7" id="KW-1015">Disulfide bond</keyword>
<reference evidence="12 13" key="1">
    <citation type="submission" date="2019-02" db="EMBL/GenBank/DDBJ databases">
        <title>Kribbella capetownensis sp. nov. and Kribbella speibonae sp. nov., isolated from soil.</title>
        <authorList>
            <person name="Curtis S.M."/>
            <person name="Norton I."/>
            <person name="Everest G.J."/>
            <person name="Meyers P.R."/>
        </authorList>
    </citation>
    <scope>NUCLEOTIDE SEQUENCE [LARGE SCALE GENOMIC DNA]</scope>
    <source>
        <strain evidence="12 13">NRRL B-24813</strain>
    </source>
</reference>
<comment type="cofactor">
    <cofactor evidence="9">
        <name>[2Fe-2S] cluster</name>
        <dbReference type="ChEBI" id="CHEBI:190135"/>
    </cofactor>
</comment>
<dbReference type="AlphaFoldDB" id="A0A4V2MAX4"/>
<dbReference type="PROSITE" id="PS51296">
    <property type="entry name" value="RIESKE"/>
    <property type="match status" value="1"/>
</dbReference>
<dbReference type="CDD" id="cd03467">
    <property type="entry name" value="Rieske"/>
    <property type="match status" value="1"/>
</dbReference>
<dbReference type="Proteomes" id="UP000291144">
    <property type="component" value="Unassembled WGS sequence"/>
</dbReference>
<dbReference type="FunFam" id="2.102.10.10:FF:000016">
    <property type="entry name" value="Nitrite reductase/ring-hydroxylating ferredoxin subunit"/>
    <property type="match status" value="1"/>
</dbReference>
<evidence type="ECO:0000256" key="9">
    <source>
        <dbReference type="ARBA" id="ARBA00034078"/>
    </source>
</evidence>
<evidence type="ECO:0000256" key="5">
    <source>
        <dbReference type="ARBA" id="ARBA00023004"/>
    </source>
</evidence>
<keyword evidence="5" id="KW-0408">Iron</keyword>
<dbReference type="InterPro" id="IPR017941">
    <property type="entry name" value="Rieske_2Fe-2S"/>
</dbReference>
<dbReference type="InterPro" id="IPR005805">
    <property type="entry name" value="Rieske_Fe-S_prot_C"/>
</dbReference>
<evidence type="ECO:0000259" key="11">
    <source>
        <dbReference type="PROSITE" id="PS51296"/>
    </source>
</evidence>
<evidence type="ECO:0000256" key="8">
    <source>
        <dbReference type="ARBA" id="ARBA00029586"/>
    </source>
</evidence>
<dbReference type="Pfam" id="PF00355">
    <property type="entry name" value="Rieske"/>
    <property type="match status" value="1"/>
</dbReference>
<dbReference type="GO" id="GO:0016020">
    <property type="term" value="C:membrane"/>
    <property type="evidence" value="ECO:0007669"/>
    <property type="project" value="InterPro"/>
</dbReference>
<feature type="region of interest" description="Disordered" evidence="10">
    <location>
        <begin position="45"/>
        <end position="95"/>
    </location>
</feature>
<dbReference type="InterPro" id="IPR036922">
    <property type="entry name" value="Rieske_2Fe-2S_sf"/>
</dbReference>
<proteinExistence type="predicted"/>
<protein>
    <recommendedName>
        <fullName evidence="2">Cytochrome bc1 complex Rieske iron-sulfur subunit</fullName>
    </recommendedName>
    <alternativeName>
        <fullName evidence="8">Cytochrome bc1 reductase complex subunit QcrA</fullName>
    </alternativeName>
</protein>
<evidence type="ECO:0000313" key="13">
    <source>
        <dbReference type="Proteomes" id="UP000291144"/>
    </source>
</evidence>
<dbReference type="InterPro" id="IPR014349">
    <property type="entry name" value="Rieske_Fe-S_prot"/>
</dbReference>
<evidence type="ECO:0000256" key="1">
    <source>
        <dbReference type="ARBA" id="ARBA00002494"/>
    </source>
</evidence>
<evidence type="ECO:0000313" key="12">
    <source>
        <dbReference type="EMBL" id="TCC61022.1"/>
    </source>
</evidence>
<feature type="domain" description="Rieske" evidence="11">
    <location>
        <begin position="91"/>
        <end position="183"/>
    </location>
</feature>
<comment type="function">
    <text evidence="1">Iron-sulfur subunit of the cytochrome bc1 complex, an essential component of the respiratory electron transport chain required for ATP synthesis. The bc1 complex catalyzes the oxidation of menaquinol and the reduction of cytochrome c in the respiratory chain. The bc1 complex operates through a Q-cycle mechanism that couples electron transfer to generation of the proton gradient that drives ATP synthesis.</text>
</comment>
<keyword evidence="4" id="KW-0479">Metal-binding</keyword>
<dbReference type="GO" id="GO:0046872">
    <property type="term" value="F:metal ion binding"/>
    <property type="evidence" value="ECO:0007669"/>
    <property type="project" value="UniProtKB-KW"/>
</dbReference>
<feature type="compositionally biased region" description="Low complexity" evidence="10">
    <location>
        <begin position="45"/>
        <end position="90"/>
    </location>
</feature>
<dbReference type="PRINTS" id="PR00162">
    <property type="entry name" value="RIESKE"/>
</dbReference>
<dbReference type="EMBL" id="SJKB01000005">
    <property type="protein sequence ID" value="TCC61022.1"/>
    <property type="molecule type" value="Genomic_DNA"/>
</dbReference>
<evidence type="ECO:0000256" key="6">
    <source>
        <dbReference type="ARBA" id="ARBA00023014"/>
    </source>
</evidence>
<comment type="caution">
    <text evidence="12">The sequence shown here is derived from an EMBL/GenBank/DDBJ whole genome shotgun (WGS) entry which is preliminary data.</text>
</comment>
<dbReference type="OrthoDB" id="25106at2"/>
<keyword evidence="3" id="KW-0001">2Fe-2S</keyword>
<dbReference type="RefSeq" id="WP_131356915.1">
    <property type="nucleotide sequence ID" value="NZ_SJKB01000005.1"/>
</dbReference>
<dbReference type="GO" id="GO:0051537">
    <property type="term" value="F:2 iron, 2 sulfur cluster binding"/>
    <property type="evidence" value="ECO:0007669"/>
    <property type="project" value="UniProtKB-KW"/>
</dbReference>
<name>A0A4V2MAX4_9ACTN</name>
<organism evidence="12 13">
    <name type="scientific">Kribbella pittospori</name>
    <dbReference type="NCBI Taxonomy" id="722689"/>
    <lineage>
        <taxon>Bacteria</taxon>
        <taxon>Bacillati</taxon>
        <taxon>Actinomycetota</taxon>
        <taxon>Actinomycetes</taxon>
        <taxon>Propionibacteriales</taxon>
        <taxon>Kribbellaceae</taxon>
        <taxon>Kribbella</taxon>
    </lineage>
</organism>
<keyword evidence="13" id="KW-1185">Reference proteome</keyword>
<gene>
    <name evidence="12" type="ORF">E0H73_17345</name>
</gene>
<dbReference type="SUPFAM" id="SSF50022">
    <property type="entry name" value="ISP domain"/>
    <property type="match status" value="1"/>
</dbReference>
<dbReference type="GO" id="GO:0004497">
    <property type="term" value="F:monooxygenase activity"/>
    <property type="evidence" value="ECO:0007669"/>
    <property type="project" value="UniProtKB-ARBA"/>
</dbReference>
<evidence type="ECO:0000256" key="2">
    <source>
        <dbReference type="ARBA" id="ARBA00015816"/>
    </source>
</evidence>
<dbReference type="Gene3D" id="2.102.10.10">
    <property type="entry name" value="Rieske [2Fe-2S] iron-sulphur domain"/>
    <property type="match status" value="1"/>
</dbReference>
<dbReference type="GO" id="GO:0016705">
    <property type="term" value="F:oxidoreductase activity, acting on paired donors, with incorporation or reduction of molecular oxygen"/>
    <property type="evidence" value="ECO:0007669"/>
    <property type="project" value="UniProtKB-ARBA"/>
</dbReference>
<evidence type="ECO:0000256" key="7">
    <source>
        <dbReference type="ARBA" id="ARBA00023157"/>
    </source>
</evidence>